<dbReference type="Gene3D" id="3.20.20.100">
    <property type="entry name" value="NADP-dependent oxidoreductase domain"/>
    <property type="match status" value="1"/>
</dbReference>
<dbReference type="PANTHER" id="PTHR43364:SF4">
    <property type="entry name" value="NAD(P)-LINKED OXIDOREDUCTASE SUPERFAMILY PROTEIN"/>
    <property type="match status" value="1"/>
</dbReference>
<proteinExistence type="predicted"/>
<evidence type="ECO:0000313" key="3">
    <source>
        <dbReference type="EMBL" id="VDG29739.1"/>
    </source>
</evidence>
<dbReference type="InterPro" id="IPR023210">
    <property type="entry name" value="NADP_OxRdtase_dom"/>
</dbReference>
<dbReference type="InterPro" id="IPR036812">
    <property type="entry name" value="NAD(P)_OxRdtase_dom_sf"/>
</dbReference>
<name>A0A660E9J3_9LACO</name>
<gene>
    <name evidence="3" type="ORF">MUDAN_MDHGFNIF_01276</name>
</gene>
<evidence type="ECO:0000256" key="1">
    <source>
        <dbReference type="ARBA" id="ARBA00023002"/>
    </source>
</evidence>
<evidence type="ECO:0000259" key="2">
    <source>
        <dbReference type="Pfam" id="PF00248"/>
    </source>
</evidence>
<reference evidence="3 4" key="1">
    <citation type="submission" date="2018-11" db="EMBL/GenBank/DDBJ databases">
        <authorList>
            <person name="Wuyts S."/>
        </authorList>
    </citation>
    <scope>NUCLEOTIDE SEQUENCE [LARGE SCALE GENOMIC DNA]</scope>
    <source>
        <strain evidence="3">Lactobacillus mudanjiangensis AMBF249</strain>
    </source>
</reference>
<dbReference type="SUPFAM" id="SSF51430">
    <property type="entry name" value="NAD(P)-linked oxidoreductase"/>
    <property type="match status" value="1"/>
</dbReference>
<keyword evidence="4" id="KW-1185">Reference proteome</keyword>
<dbReference type="EMBL" id="UYIG01000152">
    <property type="protein sequence ID" value="VDG29739.1"/>
    <property type="molecule type" value="Genomic_DNA"/>
</dbReference>
<evidence type="ECO:0000313" key="4">
    <source>
        <dbReference type="Proteomes" id="UP000289996"/>
    </source>
</evidence>
<dbReference type="AlphaFoldDB" id="A0A660E9J3"/>
<dbReference type="InterPro" id="IPR050523">
    <property type="entry name" value="AKR_Detox_Biosynth"/>
</dbReference>
<dbReference type="PANTHER" id="PTHR43364">
    <property type="entry name" value="NADH-SPECIFIC METHYLGLYOXAL REDUCTASE-RELATED"/>
    <property type="match status" value="1"/>
</dbReference>
<dbReference type="Pfam" id="PF00248">
    <property type="entry name" value="Aldo_ket_red"/>
    <property type="match status" value="1"/>
</dbReference>
<dbReference type="RefSeq" id="WP_263854347.1">
    <property type="nucleotide sequence ID" value="NZ_BJDY01000002.1"/>
</dbReference>
<organism evidence="3 4">
    <name type="scientific">Lactiplantibacillus mudanjiangensis</name>
    <dbReference type="NCBI Taxonomy" id="1296538"/>
    <lineage>
        <taxon>Bacteria</taxon>
        <taxon>Bacillati</taxon>
        <taxon>Bacillota</taxon>
        <taxon>Bacilli</taxon>
        <taxon>Lactobacillales</taxon>
        <taxon>Lactobacillaceae</taxon>
        <taxon>Lactiplantibacillus</taxon>
    </lineage>
</organism>
<sequence length="100" mass="11158">MTTAAKIVLGAWAWGDTDNYFGNGYSAEHFKAVYDEAIKRGLNFWDTAYAYSKGNSETILGQLMRTTPREKLVVSTKFTPQLAGTGEHPVMDMFKGVRND</sequence>
<protein>
    <submittedName>
        <fullName evidence="3">Aldo/keto reductase [Lactobacillus sp.]</fullName>
    </submittedName>
</protein>
<dbReference type="GO" id="GO:0016491">
    <property type="term" value="F:oxidoreductase activity"/>
    <property type="evidence" value="ECO:0007669"/>
    <property type="project" value="UniProtKB-KW"/>
</dbReference>
<dbReference type="Proteomes" id="UP000289996">
    <property type="component" value="Unassembled WGS sequence"/>
</dbReference>
<accession>A0A660E9J3</accession>
<feature type="domain" description="NADP-dependent oxidoreductase" evidence="2">
    <location>
        <begin position="6"/>
        <end position="83"/>
    </location>
</feature>
<keyword evidence="1" id="KW-0560">Oxidoreductase</keyword>